<evidence type="ECO:0000259" key="5">
    <source>
        <dbReference type="Pfam" id="PF17802"/>
    </source>
</evidence>
<dbReference type="EMBL" id="VGJJ01000050">
    <property type="protein sequence ID" value="MBM3282582.1"/>
    <property type="molecule type" value="Genomic_DNA"/>
</dbReference>
<dbReference type="Proteomes" id="UP000774699">
    <property type="component" value="Unassembled WGS sequence"/>
</dbReference>
<accession>A0A8T4C7J4</accession>
<dbReference type="InterPro" id="IPR013783">
    <property type="entry name" value="Ig-like_fold"/>
</dbReference>
<evidence type="ECO:0000256" key="2">
    <source>
        <dbReference type="ARBA" id="ARBA00022525"/>
    </source>
</evidence>
<sequence>MLSVMGWQEIYHGLEDKWYSFLDSLDQKGIPVYGVVDPIDKVVPSLMVAAGGIFLLLLLLMLPLLGVMGGTDVVLTFNDSQERAISGMSVDITTGNDVRTLTTNSVGKIILKGVGIGSEIEIEVNDPQYQPLSQKEKIMEGNQKLVFTLTPKKIVPTALSFQFVDGGYQSLAGKTLYISLTCANGNTPEQNTYTVTNGILTLTPTEECASLVGGISGNGIQTKDGVLFSAANAIISLSTLNVEKGKAKITVKSAEDNSILENMDVELVSAQGLSMQTLTTNSFGVAVFQDVPVDEYYVSVTDGAGEYALSTSSTFTLSANQTTPIEVSMSKQIQGTLNVSVNARTTNAWIPNATVKLIRKSDNKLLASKITETTNTPISFDVSERGPFLLTATHTDYLSDTKEIATVSGNQTVVFSLEKLTAQNSGKIMVHVEDEDKLNVDNAQVMLYDAASGFLYHAANASITDSNGNAKFSGVPSGNYFARATKYPAGPSDSSNFTTDKSISANVNVTLTIGQAIVQAVVNDADGKPIPFATVQFVTDGTDECPPAKCAVQTDAQGSAQKSFKADRKIYIRASATGYTSYASASYQLYPAQTRMIEVKLPKTILGQLPKINFIDVRDPVTGTRATDMKAGKTYEAVFQMQIPSALQNVQRGGFHIRVGNEELLENDVLQIVGVNAPGAVVVRGTSYQPSIAFEDGDELNLTNGDAKWINATFNVLDPGMYEISVLVRVSPDAGMLDELAFHYRAWVEDDDSTYLRDPMDVVLGTGQTSTQKEGQYAETYQKIYF</sequence>
<dbReference type="AlphaFoldDB" id="A0A8T4C7J4"/>
<name>A0A8T4C7J4_9ARCH</name>
<dbReference type="Pfam" id="PF17802">
    <property type="entry name" value="SpaA"/>
    <property type="match status" value="1"/>
</dbReference>
<evidence type="ECO:0000313" key="7">
    <source>
        <dbReference type="Proteomes" id="UP000774699"/>
    </source>
</evidence>
<dbReference type="Gene3D" id="2.60.40.1120">
    <property type="entry name" value="Carboxypeptidase-like, regulatory domain"/>
    <property type="match status" value="1"/>
</dbReference>
<evidence type="ECO:0000313" key="6">
    <source>
        <dbReference type="EMBL" id="MBM3282582.1"/>
    </source>
</evidence>
<feature type="non-terminal residue" evidence="6">
    <location>
        <position position="786"/>
    </location>
</feature>
<evidence type="ECO:0000256" key="4">
    <source>
        <dbReference type="SAM" id="Phobius"/>
    </source>
</evidence>
<gene>
    <name evidence="6" type="ORF">FJY86_04575</name>
</gene>
<keyword evidence="3" id="KW-0732">Signal</keyword>
<proteinExistence type="inferred from homology"/>
<dbReference type="SUPFAM" id="SSF49478">
    <property type="entry name" value="Cna protein B-type domain"/>
    <property type="match status" value="2"/>
</dbReference>
<keyword evidence="4" id="KW-0812">Transmembrane</keyword>
<evidence type="ECO:0000256" key="3">
    <source>
        <dbReference type="ARBA" id="ARBA00022729"/>
    </source>
</evidence>
<comment type="caution">
    <text evidence="6">The sequence shown here is derived from an EMBL/GenBank/DDBJ whole genome shotgun (WGS) entry which is preliminary data.</text>
</comment>
<dbReference type="InterPro" id="IPR041033">
    <property type="entry name" value="SpaA_PFL_dom_1"/>
</dbReference>
<dbReference type="PANTHER" id="PTHR36108:SF13">
    <property type="entry name" value="COLOSSIN-B-RELATED"/>
    <property type="match status" value="1"/>
</dbReference>
<keyword evidence="4" id="KW-0472">Membrane</keyword>
<feature type="transmembrane region" description="Helical" evidence="4">
    <location>
        <begin position="46"/>
        <end position="68"/>
    </location>
</feature>
<organism evidence="6 7">
    <name type="scientific">Candidatus Iainarchaeum sp</name>
    <dbReference type="NCBI Taxonomy" id="3101447"/>
    <lineage>
        <taxon>Archaea</taxon>
        <taxon>Candidatus Iainarchaeota</taxon>
        <taxon>Candidatus Iainarchaeia</taxon>
        <taxon>Candidatus Iainarchaeales</taxon>
        <taxon>Candidatus Iainarchaeaceae</taxon>
        <taxon>Candidatus Iainarchaeum</taxon>
    </lineage>
</organism>
<keyword evidence="2" id="KW-0964">Secreted</keyword>
<dbReference type="PANTHER" id="PTHR36108">
    <property type="entry name" value="COLOSSIN-B-RELATED"/>
    <property type="match status" value="1"/>
</dbReference>
<protein>
    <recommendedName>
        <fullName evidence="5">SpaA-like prealbumin fold domain-containing protein</fullName>
    </recommendedName>
</protein>
<feature type="domain" description="SpaA-like prealbumin fold" evidence="5">
    <location>
        <begin position="247"/>
        <end position="327"/>
    </location>
</feature>
<reference evidence="6" key="1">
    <citation type="submission" date="2019-03" db="EMBL/GenBank/DDBJ databases">
        <title>Lake Tanganyika Metagenome-Assembled Genomes (MAGs).</title>
        <authorList>
            <person name="Tran P."/>
        </authorList>
    </citation>
    <scope>NUCLEOTIDE SEQUENCE</scope>
    <source>
        <strain evidence="6">M_DeepCast_50m_m2_156</strain>
    </source>
</reference>
<evidence type="ECO:0000256" key="1">
    <source>
        <dbReference type="ARBA" id="ARBA00007257"/>
    </source>
</evidence>
<keyword evidence="4" id="KW-1133">Transmembrane helix</keyword>
<dbReference type="Gene3D" id="2.60.40.10">
    <property type="entry name" value="Immunoglobulins"/>
    <property type="match status" value="2"/>
</dbReference>
<comment type="similarity">
    <text evidence="1">Belongs to the serine-aspartate repeat-containing protein (SDr) family.</text>
</comment>